<accession>A0A1Y2AVY6</accession>
<keyword evidence="3" id="KW-1185">Reference proteome</keyword>
<evidence type="ECO:0000259" key="1">
    <source>
        <dbReference type="Pfam" id="PF21762"/>
    </source>
</evidence>
<dbReference type="GO" id="GO:0003676">
    <property type="term" value="F:nucleic acid binding"/>
    <property type="evidence" value="ECO:0007669"/>
    <property type="project" value="InterPro"/>
</dbReference>
<dbReference type="AlphaFoldDB" id="A0A1Y2AVY6"/>
<dbReference type="Gene3D" id="3.30.420.10">
    <property type="entry name" value="Ribonuclease H-like superfamily/Ribonuclease H"/>
    <property type="match status" value="1"/>
</dbReference>
<dbReference type="InterPro" id="IPR036397">
    <property type="entry name" value="RNaseH_sf"/>
</dbReference>
<dbReference type="STRING" id="1754190.A0A1Y2AVY6"/>
<organism evidence="2 3">
    <name type="scientific">Neocallimastix californiae</name>
    <dbReference type="NCBI Taxonomy" id="1754190"/>
    <lineage>
        <taxon>Eukaryota</taxon>
        <taxon>Fungi</taxon>
        <taxon>Fungi incertae sedis</taxon>
        <taxon>Chytridiomycota</taxon>
        <taxon>Chytridiomycota incertae sedis</taxon>
        <taxon>Neocallimastigomycetes</taxon>
        <taxon>Neocallimastigales</taxon>
        <taxon>Neocallimastigaceae</taxon>
        <taxon>Neocallimastix</taxon>
    </lineage>
</organism>
<dbReference type="OrthoDB" id="2145921at2759"/>
<dbReference type="PANTHER" id="PTHR28083:SF1">
    <property type="entry name" value="GOOD FOR FULL DBP5 ACTIVITY PROTEIN 2"/>
    <property type="match status" value="1"/>
</dbReference>
<protein>
    <recommendedName>
        <fullName evidence="1">Gfd2/YDR514C-like C-terminal domain-containing protein</fullName>
    </recommendedName>
</protein>
<dbReference type="InterPro" id="IPR012337">
    <property type="entry name" value="RNaseH-like_sf"/>
</dbReference>
<evidence type="ECO:0000313" key="2">
    <source>
        <dbReference type="EMBL" id="ORY26646.1"/>
    </source>
</evidence>
<dbReference type="GO" id="GO:0005634">
    <property type="term" value="C:nucleus"/>
    <property type="evidence" value="ECO:0007669"/>
    <property type="project" value="TreeGrafter"/>
</dbReference>
<dbReference type="EMBL" id="MCOG01000200">
    <property type="protein sequence ID" value="ORY26646.1"/>
    <property type="molecule type" value="Genomic_DNA"/>
</dbReference>
<dbReference type="PANTHER" id="PTHR28083">
    <property type="entry name" value="GOOD FOR FULL DBP5 ACTIVITY PROTEIN 2"/>
    <property type="match status" value="1"/>
</dbReference>
<sequence>LCLDIEAFEFDQKILTEFGWCIFRKDGTIDKKIHAIVKENIKYRNKKHVPDNREYYLFGESVTQNLSDIEKELKEDIEKVNYLVGQGIESDIRYLNSIKIHTSKFEKMKSSKVPEYGIIDTMDIYSGFYHSKGVGLEKSLIKLQLPYGRLHNAG</sequence>
<gene>
    <name evidence="2" type="ORF">LY90DRAFT_322625</name>
</gene>
<reference evidence="2 3" key="1">
    <citation type="submission" date="2016-08" db="EMBL/GenBank/DDBJ databases">
        <title>A Parts List for Fungal Cellulosomes Revealed by Comparative Genomics.</title>
        <authorList>
            <consortium name="DOE Joint Genome Institute"/>
            <person name="Haitjema C.H."/>
            <person name="Gilmore S.P."/>
            <person name="Henske J.K."/>
            <person name="Solomon K.V."/>
            <person name="De Groot R."/>
            <person name="Kuo A."/>
            <person name="Mondo S.J."/>
            <person name="Salamov A.A."/>
            <person name="Labutti K."/>
            <person name="Zhao Z."/>
            <person name="Chiniquy J."/>
            <person name="Barry K."/>
            <person name="Brewer H.M."/>
            <person name="Purvine S.O."/>
            <person name="Wright A.T."/>
            <person name="Boxma B."/>
            <person name="Van Alen T."/>
            <person name="Hackstein J.H."/>
            <person name="Baker S.E."/>
            <person name="Grigoriev I.V."/>
            <person name="O'Malley M.A."/>
        </authorList>
    </citation>
    <scope>NUCLEOTIDE SEQUENCE [LARGE SCALE GENOMIC DNA]</scope>
    <source>
        <strain evidence="2 3">G1</strain>
    </source>
</reference>
<proteinExistence type="predicted"/>
<dbReference type="InterPro" id="IPR040151">
    <property type="entry name" value="Gfd2/YDR514C-like"/>
</dbReference>
<feature type="non-terminal residue" evidence="2">
    <location>
        <position position="154"/>
    </location>
</feature>
<feature type="domain" description="Gfd2/YDR514C-like C-terminal" evidence="1">
    <location>
        <begin position="1"/>
        <end position="154"/>
    </location>
</feature>
<comment type="caution">
    <text evidence="2">The sequence shown here is derived from an EMBL/GenBank/DDBJ whole genome shotgun (WGS) entry which is preliminary data.</text>
</comment>
<name>A0A1Y2AVY6_9FUNG</name>
<dbReference type="Proteomes" id="UP000193920">
    <property type="component" value="Unassembled WGS sequence"/>
</dbReference>
<dbReference type="SUPFAM" id="SSF53098">
    <property type="entry name" value="Ribonuclease H-like"/>
    <property type="match status" value="1"/>
</dbReference>
<feature type="non-terminal residue" evidence="2">
    <location>
        <position position="1"/>
    </location>
</feature>
<dbReference type="InterPro" id="IPR048519">
    <property type="entry name" value="Gfd2/YDR514C-like_C"/>
</dbReference>
<dbReference type="Pfam" id="PF21762">
    <property type="entry name" value="DEDDh_C"/>
    <property type="match status" value="1"/>
</dbReference>
<evidence type="ECO:0000313" key="3">
    <source>
        <dbReference type="Proteomes" id="UP000193920"/>
    </source>
</evidence>